<dbReference type="AlphaFoldDB" id="A0A7J9JZH0"/>
<evidence type="ECO:0000313" key="3">
    <source>
        <dbReference type="Proteomes" id="UP000593575"/>
    </source>
</evidence>
<name>A0A7J9JZH0_9ROSI</name>
<feature type="compositionally biased region" description="Polar residues" evidence="1">
    <location>
        <begin position="1"/>
        <end position="12"/>
    </location>
</feature>
<sequence length="145" mass="16822">ALKKIQNSTGRTESSDDTTLGFTDTTRTSISRTHSSKQGSFGLGLLSIPWSDLPIQPKCYQYLEDFYQNNSKLYQYKRTYTDRTSPTVIFWKDFYRYKFPSTDTTKLQFAFNAGFYSCNDSILFLMATYVHKVVRGLKYKVKAPH</sequence>
<feature type="region of interest" description="Disordered" evidence="1">
    <location>
        <begin position="1"/>
        <end position="20"/>
    </location>
</feature>
<protein>
    <submittedName>
        <fullName evidence="2">Uncharacterized protein</fullName>
    </submittedName>
</protein>
<accession>A0A7J9JZH0</accession>
<evidence type="ECO:0000313" key="2">
    <source>
        <dbReference type="EMBL" id="MBA0839516.1"/>
    </source>
</evidence>
<proteinExistence type="predicted"/>
<keyword evidence="3" id="KW-1185">Reference proteome</keyword>
<dbReference type="Proteomes" id="UP000593575">
    <property type="component" value="Unassembled WGS sequence"/>
</dbReference>
<comment type="caution">
    <text evidence="2">The sequence shown here is derived from an EMBL/GenBank/DDBJ whole genome shotgun (WGS) entry which is preliminary data.</text>
</comment>
<gene>
    <name evidence="2" type="ORF">Goarm_005229</name>
</gene>
<dbReference type="EMBL" id="JABFAE010000010">
    <property type="protein sequence ID" value="MBA0839516.1"/>
    <property type="molecule type" value="Genomic_DNA"/>
</dbReference>
<organism evidence="2 3">
    <name type="scientific">Gossypium armourianum</name>
    <dbReference type="NCBI Taxonomy" id="34283"/>
    <lineage>
        <taxon>Eukaryota</taxon>
        <taxon>Viridiplantae</taxon>
        <taxon>Streptophyta</taxon>
        <taxon>Embryophyta</taxon>
        <taxon>Tracheophyta</taxon>
        <taxon>Spermatophyta</taxon>
        <taxon>Magnoliopsida</taxon>
        <taxon>eudicotyledons</taxon>
        <taxon>Gunneridae</taxon>
        <taxon>Pentapetalae</taxon>
        <taxon>rosids</taxon>
        <taxon>malvids</taxon>
        <taxon>Malvales</taxon>
        <taxon>Malvaceae</taxon>
        <taxon>Malvoideae</taxon>
        <taxon>Gossypium</taxon>
    </lineage>
</organism>
<feature type="non-terminal residue" evidence="2">
    <location>
        <position position="1"/>
    </location>
</feature>
<evidence type="ECO:0000256" key="1">
    <source>
        <dbReference type="SAM" id="MobiDB-lite"/>
    </source>
</evidence>
<reference evidence="2 3" key="1">
    <citation type="journal article" date="2019" name="Genome Biol. Evol.">
        <title>Insights into the evolution of the New World diploid cottons (Gossypium, subgenus Houzingenia) based on genome sequencing.</title>
        <authorList>
            <person name="Grover C.E."/>
            <person name="Arick M.A. 2nd"/>
            <person name="Thrash A."/>
            <person name="Conover J.L."/>
            <person name="Sanders W.S."/>
            <person name="Peterson D.G."/>
            <person name="Frelichowski J.E."/>
            <person name="Scheffler J.A."/>
            <person name="Scheffler B.E."/>
            <person name="Wendel J.F."/>
        </authorList>
    </citation>
    <scope>NUCLEOTIDE SEQUENCE [LARGE SCALE GENOMIC DNA]</scope>
    <source>
        <strain evidence="2">6</strain>
        <tissue evidence="2">Leaf</tissue>
    </source>
</reference>